<evidence type="ECO:0000256" key="11">
    <source>
        <dbReference type="PIRNR" id="PIRNR006268"/>
    </source>
</evidence>
<dbReference type="InterPro" id="IPR003374">
    <property type="entry name" value="ApbE-like_sf"/>
</dbReference>
<dbReference type="SUPFAM" id="SSF143631">
    <property type="entry name" value="ApbE-like"/>
    <property type="match status" value="1"/>
</dbReference>
<evidence type="ECO:0000256" key="10">
    <source>
        <dbReference type="ARBA" id="ARBA00048540"/>
    </source>
</evidence>
<dbReference type="PANTHER" id="PTHR30040:SF2">
    <property type="entry name" value="FAD:PROTEIN FMN TRANSFERASE"/>
    <property type="match status" value="1"/>
</dbReference>
<dbReference type="PIRSF" id="PIRSF006268">
    <property type="entry name" value="ApbE"/>
    <property type="match status" value="1"/>
</dbReference>
<dbReference type="GO" id="GO:0016740">
    <property type="term" value="F:transferase activity"/>
    <property type="evidence" value="ECO:0007669"/>
    <property type="project" value="UniProtKB-KW"/>
</dbReference>
<comment type="caution">
    <text evidence="12">The sequence shown here is derived from an EMBL/GenBank/DDBJ whole genome shotgun (WGS) entry which is preliminary data.</text>
</comment>
<dbReference type="PANTHER" id="PTHR30040">
    <property type="entry name" value="THIAMINE BIOSYNTHESIS LIPOPROTEIN APBE"/>
    <property type="match status" value="1"/>
</dbReference>
<comment type="catalytic activity">
    <reaction evidence="10 11">
        <text>L-threonyl-[protein] + FAD = FMN-L-threonyl-[protein] + AMP + H(+)</text>
        <dbReference type="Rhea" id="RHEA:36847"/>
        <dbReference type="Rhea" id="RHEA-COMP:11060"/>
        <dbReference type="Rhea" id="RHEA-COMP:11061"/>
        <dbReference type="ChEBI" id="CHEBI:15378"/>
        <dbReference type="ChEBI" id="CHEBI:30013"/>
        <dbReference type="ChEBI" id="CHEBI:57692"/>
        <dbReference type="ChEBI" id="CHEBI:74257"/>
        <dbReference type="ChEBI" id="CHEBI:456215"/>
        <dbReference type="EC" id="2.7.1.180"/>
    </reaction>
</comment>
<evidence type="ECO:0000256" key="7">
    <source>
        <dbReference type="ARBA" id="ARBA00022827"/>
    </source>
</evidence>
<dbReference type="RefSeq" id="WP_203735604.1">
    <property type="nucleotide sequence ID" value="NZ_BAAATX010000047.1"/>
</dbReference>
<evidence type="ECO:0000256" key="8">
    <source>
        <dbReference type="ARBA" id="ARBA00022842"/>
    </source>
</evidence>
<name>A0ABQ3ZD58_9ACTN</name>
<comment type="similarity">
    <text evidence="11">Belongs to the ApbE family.</text>
</comment>
<gene>
    <name evidence="12" type="ORF">Adu01nite_91180</name>
</gene>
<evidence type="ECO:0000256" key="1">
    <source>
        <dbReference type="ARBA" id="ARBA00001946"/>
    </source>
</evidence>
<accession>A0ABQ3ZD58</accession>
<evidence type="ECO:0000313" key="13">
    <source>
        <dbReference type="Proteomes" id="UP000637628"/>
    </source>
</evidence>
<keyword evidence="6 11" id="KW-0479">Metal-binding</keyword>
<evidence type="ECO:0000313" key="12">
    <source>
        <dbReference type="EMBL" id="GIE07768.1"/>
    </source>
</evidence>
<dbReference type="Proteomes" id="UP000637628">
    <property type="component" value="Unassembled WGS sequence"/>
</dbReference>
<keyword evidence="7 11" id="KW-0274">FAD</keyword>
<evidence type="ECO:0000256" key="6">
    <source>
        <dbReference type="ARBA" id="ARBA00022723"/>
    </source>
</evidence>
<keyword evidence="4 11" id="KW-0285">Flavoprotein</keyword>
<keyword evidence="5 11" id="KW-0808">Transferase</keyword>
<keyword evidence="8 11" id="KW-0460">Magnesium</keyword>
<evidence type="ECO:0000256" key="2">
    <source>
        <dbReference type="ARBA" id="ARBA00011955"/>
    </source>
</evidence>
<proteinExistence type="inferred from homology"/>
<keyword evidence="13" id="KW-1185">Reference proteome</keyword>
<evidence type="ECO:0000256" key="4">
    <source>
        <dbReference type="ARBA" id="ARBA00022630"/>
    </source>
</evidence>
<sequence length="319" mass="33775">MTAAAEPVHTTTFSAMASKVTMRVVEGGPDSTAALAVAREVFARVEAACTRFDPDSPLMRANADRTAWHQVPEECYLAVAEAARAHQETGGLFDPRVLDTLVALGYDRTLPFRSGRVAVTGSGGPVTVPVTSWRPGFDPAHRSIRLGAARIDLGGIGKGLAVRLAAELLADAGGSHLIEAGGDCHVSGVGPDGDGWRIGVEDPAGGDQPVAVVRLRDTGCATSSLRVRSWLVDGRPVHHLIDPRTGRSAEGGLLSVTVLDPDPVRAEVWSKSLLIAGRGRIAALARQRRLPALWVDDQHRITASQQMQPYVIWEATDAG</sequence>
<comment type="cofactor">
    <cofactor evidence="1">
        <name>Mg(2+)</name>
        <dbReference type="ChEBI" id="CHEBI:18420"/>
    </cofactor>
</comment>
<dbReference type="EC" id="2.7.1.180" evidence="2 11"/>
<dbReference type="EMBL" id="BOML01000089">
    <property type="protein sequence ID" value="GIE07768.1"/>
    <property type="molecule type" value="Genomic_DNA"/>
</dbReference>
<evidence type="ECO:0000256" key="9">
    <source>
        <dbReference type="ARBA" id="ARBA00031306"/>
    </source>
</evidence>
<evidence type="ECO:0000256" key="3">
    <source>
        <dbReference type="ARBA" id="ARBA00016337"/>
    </source>
</evidence>
<organism evidence="12 13">
    <name type="scientific">Paractinoplanes durhamensis</name>
    <dbReference type="NCBI Taxonomy" id="113563"/>
    <lineage>
        <taxon>Bacteria</taxon>
        <taxon>Bacillati</taxon>
        <taxon>Actinomycetota</taxon>
        <taxon>Actinomycetes</taxon>
        <taxon>Micromonosporales</taxon>
        <taxon>Micromonosporaceae</taxon>
        <taxon>Paractinoplanes</taxon>
    </lineage>
</organism>
<protein>
    <recommendedName>
        <fullName evidence="3 11">FAD:protein FMN transferase</fullName>
        <ecNumber evidence="2 11">2.7.1.180</ecNumber>
    </recommendedName>
    <alternativeName>
        <fullName evidence="9 11">Flavin transferase</fullName>
    </alternativeName>
</protein>
<reference evidence="12 13" key="1">
    <citation type="submission" date="2021-01" db="EMBL/GenBank/DDBJ databases">
        <title>Whole genome shotgun sequence of Actinoplanes durhamensis NBRC 14914.</title>
        <authorList>
            <person name="Komaki H."/>
            <person name="Tamura T."/>
        </authorList>
    </citation>
    <scope>NUCLEOTIDE SEQUENCE [LARGE SCALE GENOMIC DNA]</scope>
    <source>
        <strain evidence="12 13">NBRC 14914</strain>
    </source>
</reference>
<evidence type="ECO:0000256" key="5">
    <source>
        <dbReference type="ARBA" id="ARBA00022679"/>
    </source>
</evidence>
<dbReference type="Pfam" id="PF02424">
    <property type="entry name" value="ApbE"/>
    <property type="match status" value="1"/>
</dbReference>
<dbReference type="InterPro" id="IPR024932">
    <property type="entry name" value="ApbE"/>
</dbReference>
<dbReference type="Gene3D" id="3.10.520.10">
    <property type="entry name" value="ApbE-like domains"/>
    <property type="match status" value="1"/>
</dbReference>